<evidence type="ECO:0000256" key="5">
    <source>
        <dbReference type="ARBA" id="ARBA00023242"/>
    </source>
</evidence>
<comment type="subcellular location">
    <subcellularLocation>
        <location evidence="1">Nucleus</location>
    </subcellularLocation>
</comment>
<feature type="domain" description="BHLH" evidence="7">
    <location>
        <begin position="257"/>
        <end position="307"/>
    </location>
</feature>
<evidence type="ECO:0000256" key="1">
    <source>
        <dbReference type="ARBA" id="ARBA00004123"/>
    </source>
</evidence>
<dbReference type="InterPro" id="IPR045843">
    <property type="entry name" value="IND-like"/>
</dbReference>
<keyword evidence="4" id="KW-0804">Transcription</keyword>
<dbReference type="GO" id="GO:0000978">
    <property type="term" value="F:RNA polymerase II cis-regulatory region sequence-specific DNA binding"/>
    <property type="evidence" value="ECO:0007669"/>
    <property type="project" value="TreeGrafter"/>
</dbReference>
<accession>A0A9P1EMI6</accession>
<dbReference type="Gene3D" id="4.10.280.10">
    <property type="entry name" value="Helix-loop-helix DNA-binding domain"/>
    <property type="match status" value="1"/>
</dbReference>
<evidence type="ECO:0000256" key="3">
    <source>
        <dbReference type="ARBA" id="ARBA00023125"/>
    </source>
</evidence>
<protein>
    <recommendedName>
        <fullName evidence="7">BHLH domain-containing protein</fullName>
    </recommendedName>
</protein>
<name>A0A9P1EMI6_CUSEU</name>
<gene>
    <name evidence="8" type="ORF">CEURO_LOCUS21733</name>
</gene>
<evidence type="ECO:0000256" key="4">
    <source>
        <dbReference type="ARBA" id="ARBA00023163"/>
    </source>
</evidence>
<dbReference type="InterPro" id="IPR011598">
    <property type="entry name" value="bHLH_dom"/>
</dbReference>
<dbReference type="GO" id="GO:0046983">
    <property type="term" value="F:protein dimerization activity"/>
    <property type="evidence" value="ECO:0007669"/>
    <property type="project" value="InterPro"/>
</dbReference>
<keyword evidence="5" id="KW-0539">Nucleus</keyword>
<keyword evidence="3" id="KW-0238">DNA-binding</keyword>
<dbReference type="PANTHER" id="PTHR16223:SF125">
    <property type="entry name" value="OS08G0506700 PROTEIN"/>
    <property type="match status" value="1"/>
</dbReference>
<dbReference type="InterPro" id="IPR036638">
    <property type="entry name" value="HLH_DNA-bd_sf"/>
</dbReference>
<dbReference type="FunFam" id="4.10.280.10:FF:000021">
    <property type="entry name" value="Transcription factor bHLH130 family"/>
    <property type="match status" value="1"/>
</dbReference>
<feature type="region of interest" description="Disordered" evidence="6">
    <location>
        <begin position="1"/>
        <end position="28"/>
    </location>
</feature>
<evidence type="ECO:0000313" key="8">
    <source>
        <dbReference type="EMBL" id="CAH9117902.1"/>
    </source>
</evidence>
<dbReference type="GO" id="GO:0000981">
    <property type="term" value="F:DNA-binding transcription factor activity, RNA polymerase II-specific"/>
    <property type="evidence" value="ECO:0007669"/>
    <property type="project" value="TreeGrafter"/>
</dbReference>
<evidence type="ECO:0000259" key="7">
    <source>
        <dbReference type="PROSITE" id="PS50888"/>
    </source>
</evidence>
<dbReference type="OrthoDB" id="2019494at2759"/>
<dbReference type="GO" id="GO:0005634">
    <property type="term" value="C:nucleus"/>
    <property type="evidence" value="ECO:0007669"/>
    <property type="project" value="UniProtKB-SubCell"/>
</dbReference>
<evidence type="ECO:0000313" key="9">
    <source>
        <dbReference type="Proteomes" id="UP001152484"/>
    </source>
</evidence>
<proteinExistence type="predicted"/>
<dbReference type="PANTHER" id="PTHR16223">
    <property type="entry name" value="TRANSCRIPTION FACTOR BHLH83-RELATED"/>
    <property type="match status" value="1"/>
</dbReference>
<organism evidence="8 9">
    <name type="scientific">Cuscuta europaea</name>
    <name type="common">European dodder</name>
    <dbReference type="NCBI Taxonomy" id="41803"/>
    <lineage>
        <taxon>Eukaryota</taxon>
        <taxon>Viridiplantae</taxon>
        <taxon>Streptophyta</taxon>
        <taxon>Embryophyta</taxon>
        <taxon>Tracheophyta</taxon>
        <taxon>Spermatophyta</taxon>
        <taxon>Magnoliopsida</taxon>
        <taxon>eudicotyledons</taxon>
        <taxon>Gunneridae</taxon>
        <taxon>Pentapetalae</taxon>
        <taxon>asterids</taxon>
        <taxon>lamiids</taxon>
        <taxon>Solanales</taxon>
        <taxon>Convolvulaceae</taxon>
        <taxon>Cuscuteae</taxon>
        <taxon>Cuscuta</taxon>
        <taxon>Cuscuta subgen. Cuscuta</taxon>
    </lineage>
</organism>
<keyword evidence="9" id="KW-1185">Reference proteome</keyword>
<dbReference type="SMART" id="SM00353">
    <property type="entry name" value="HLH"/>
    <property type="match status" value="1"/>
</dbReference>
<dbReference type="EMBL" id="CAMAPE010000074">
    <property type="protein sequence ID" value="CAH9117902.1"/>
    <property type="molecule type" value="Genomic_DNA"/>
</dbReference>
<dbReference type="PROSITE" id="PS50888">
    <property type="entry name" value="BHLH"/>
    <property type="match status" value="1"/>
</dbReference>
<dbReference type="AlphaFoldDB" id="A0A9P1EMI6"/>
<sequence>MDSSPNTGFFGGNNNHNNSQQRSSSGLLRFGSAPSSFLDSFANQETAAAAAFAHSSRFIDGVSAFPPPIPRQGSAALLASSNLTRQNSSPPGLFSNLNPLNGYQGTRGGDVVGGYRIANGEMNMKSPLSYASSAHSSLGILPQITEAENESTMGSCLDEEERAASGNGISSYGSGLQYASWSGSANISDSLKMELDDDSLNLFTAANTQVGGIGGQRQKMSRQLSLPKTSGEVAALEKKLSQFPESVPWNIRAKRGCATHPRSIAERVRRTRISERMRKLQDLVPNMDKQTNTADMLDFAVEYIKDLQRQYKTLTGYQENCKCSSASDKRV</sequence>
<evidence type="ECO:0000256" key="2">
    <source>
        <dbReference type="ARBA" id="ARBA00023015"/>
    </source>
</evidence>
<keyword evidence="2" id="KW-0805">Transcription regulation</keyword>
<reference evidence="8" key="1">
    <citation type="submission" date="2022-07" db="EMBL/GenBank/DDBJ databases">
        <authorList>
            <person name="Macas J."/>
            <person name="Novak P."/>
            <person name="Neumann P."/>
        </authorList>
    </citation>
    <scope>NUCLEOTIDE SEQUENCE</scope>
</reference>
<dbReference type="Pfam" id="PF00010">
    <property type="entry name" value="HLH"/>
    <property type="match status" value="1"/>
</dbReference>
<dbReference type="Proteomes" id="UP001152484">
    <property type="component" value="Unassembled WGS sequence"/>
</dbReference>
<feature type="compositionally biased region" description="Low complexity" evidence="6">
    <location>
        <begin position="1"/>
        <end position="26"/>
    </location>
</feature>
<evidence type="ECO:0000256" key="6">
    <source>
        <dbReference type="SAM" id="MobiDB-lite"/>
    </source>
</evidence>
<dbReference type="SUPFAM" id="SSF47459">
    <property type="entry name" value="HLH, helix-loop-helix DNA-binding domain"/>
    <property type="match status" value="1"/>
</dbReference>
<comment type="caution">
    <text evidence="8">The sequence shown here is derived from an EMBL/GenBank/DDBJ whole genome shotgun (WGS) entry which is preliminary data.</text>
</comment>